<evidence type="ECO:0000259" key="4">
    <source>
        <dbReference type="PROSITE" id="PS51755"/>
    </source>
</evidence>
<keyword evidence="1 3" id="KW-0238">DNA-binding</keyword>
<feature type="domain" description="OmpR/PhoB-type" evidence="4">
    <location>
        <begin position="3"/>
        <end position="101"/>
    </location>
</feature>
<dbReference type="InterPro" id="IPR001867">
    <property type="entry name" value="OmpR/PhoB-type_DNA-bd"/>
</dbReference>
<evidence type="ECO:0000313" key="5">
    <source>
        <dbReference type="EMBL" id="MCV2884845.1"/>
    </source>
</evidence>
<dbReference type="SUPFAM" id="SSF48452">
    <property type="entry name" value="TPR-like"/>
    <property type="match status" value="1"/>
</dbReference>
<dbReference type="SUPFAM" id="SSF46894">
    <property type="entry name" value="C-terminal effector domain of the bipartite response regulators"/>
    <property type="match status" value="1"/>
</dbReference>
<feature type="repeat" description="TPR" evidence="2">
    <location>
        <begin position="783"/>
        <end position="816"/>
    </location>
</feature>
<dbReference type="Gene3D" id="1.25.40.10">
    <property type="entry name" value="Tetratricopeptide repeat domain"/>
    <property type="match status" value="1"/>
</dbReference>
<protein>
    <submittedName>
        <fullName evidence="5">Winged helix-turn-helix domain-containing protein</fullName>
    </submittedName>
</protein>
<dbReference type="PANTHER" id="PTHR47691:SF3">
    <property type="entry name" value="HTH-TYPE TRANSCRIPTIONAL REGULATOR RV0890C-RELATED"/>
    <property type="match status" value="1"/>
</dbReference>
<sequence length="1069" mass="120792">MDSRQFYLGDWHVIPSSNTLQREKCVKTLEPKAMEVLVALCLHAGEVLSAENLIDICWGDADVGDNPIHKAITQLRKALGDKAASPTFIETIRKRGYRIIAPVELIGDENARASSITWDKGSPFVGLNAFSPEQADVFFGRHQPIQQLLDNLLHLNTLNHTFSLLLGPSGSGKSSLVQAGLLPRLCDPKGVCGMQVVAHTTIDFADTRAEQLWLDLASCLLDWDIDGEIVFADQSAEQLATRIADYPEVVAQRCRAVINGYKAYSRQPEPRLFLFLDRLEVALDAPQYTDSVRSHLFTFVDALAQCGAVVVFAACRNDFYPQITQYPTLMAHKLQGAHFDLLPPTSAELSQMIRLPAIAAGLRWEKSSESGQSLDDILCLDAANHPDALPLLQYTLNELYLQRQDEVLTYNVYENLGGLEGAIGSQADKLIASFSEREERALEQIFALLITLSPDGSNVTSRTAKWSELQDEHQRQVVQIMVENRLFVSLLQQGQPGFRIAHEALLRRWPRMQDWLSHHRESLAIKSRLLSQTQQWLRESKDSAYLLQEGKPLQEANDLAAEGVLAIQADEQALVNASNAKVAVKRWVTRITAAVLVVLTLSSVLMGMQSYVSYQMAEKKREDAENLLGFMVGEFADKLRSVKRMDLLDGISNRALAYFTEQEQTNGVSWWPFNQQFRSFEAQFHQAQTLQAIAEVAYSRDKIDEATEGFKHAEAQYLDLYEDHPENIDIVKALGVNAFWLGQIAYDGYNNEGAKEGFTRYLTYSQRLNELTPDDVDAWIELSYALNSLGSVYIELSEYEKAHALFTQSLSLKQKAVDAMPNDTDLIVNLADTYSWLGSTKAHVGKTFEGIASLQTAIDILVSFLEQNQGNALAIESLFLTLNRQLDLLLYLERSSDALPILKRTLSLVESLRIQDPEDFFWKKSELKLISEFLRVPSDDKEFYASKLQHHVDSKVFYRSPNAMLNFIEYLQHNQQWRLSASVMETLHFWLDENYQDSFRYSVKLARYHILSAMQSNNGLTNEERLSLCKKSHTILDSISKKSANIKYSYFLKMSQRCISQLTKINGDK</sequence>
<gene>
    <name evidence="5" type="ORF">OE749_09070</name>
</gene>
<dbReference type="InterPro" id="IPR019734">
    <property type="entry name" value="TPR_rpt"/>
</dbReference>
<dbReference type="Pfam" id="PF20703">
    <property type="entry name" value="nSTAND1"/>
    <property type="match status" value="1"/>
</dbReference>
<dbReference type="Pfam" id="PF00486">
    <property type="entry name" value="Trans_reg_C"/>
    <property type="match status" value="1"/>
</dbReference>
<evidence type="ECO:0000256" key="2">
    <source>
        <dbReference type="PROSITE-ProRule" id="PRU00339"/>
    </source>
</evidence>
<dbReference type="SUPFAM" id="SSF52540">
    <property type="entry name" value="P-loop containing nucleoside triphosphate hydrolases"/>
    <property type="match status" value="1"/>
</dbReference>
<dbReference type="InterPro" id="IPR027417">
    <property type="entry name" value="P-loop_NTPase"/>
</dbReference>
<accession>A0ABT3A835</accession>
<feature type="DNA-binding region" description="OmpR/PhoB-type" evidence="3">
    <location>
        <begin position="3"/>
        <end position="101"/>
    </location>
</feature>
<evidence type="ECO:0000256" key="1">
    <source>
        <dbReference type="ARBA" id="ARBA00023125"/>
    </source>
</evidence>
<dbReference type="PROSITE" id="PS51755">
    <property type="entry name" value="OMPR_PHOB"/>
    <property type="match status" value="1"/>
</dbReference>
<dbReference type="CDD" id="cd00383">
    <property type="entry name" value="trans_reg_C"/>
    <property type="match status" value="1"/>
</dbReference>
<keyword evidence="6" id="KW-1185">Reference proteome</keyword>
<organism evidence="5 6">
    <name type="scientific">Fluctibacter corallii</name>
    <dbReference type="NCBI Taxonomy" id="2984329"/>
    <lineage>
        <taxon>Bacteria</taxon>
        <taxon>Pseudomonadati</taxon>
        <taxon>Pseudomonadota</taxon>
        <taxon>Gammaproteobacteria</taxon>
        <taxon>Alteromonadales</taxon>
        <taxon>Alteromonadaceae</taxon>
        <taxon>Fluctibacter</taxon>
    </lineage>
</organism>
<dbReference type="InterPro" id="IPR036388">
    <property type="entry name" value="WH-like_DNA-bd_sf"/>
</dbReference>
<reference evidence="5 6" key="1">
    <citation type="submission" date="2022-10" db="EMBL/GenBank/DDBJ databases">
        <title>Aestuariibacter sp. AA17 isolated from Montipora capitata coral fragment.</title>
        <authorList>
            <person name="Emsley S.A."/>
            <person name="Pfannmuller K.M."/>
            <person name="Loughran R.M."/>
            <person name="Shlafstein M."/>
            <person name="Papke E."/>
            <person name="Saw J.H."/>
            <person name="Ushijima B."/>
            <person name="Videau P."/>
        </authorList>
    </citation>
    <scope>NUCLEOTIDE SEQUENCE [LARGE SCALE GENOMIC DNA]</scope>
    <source>
        <strain evidence="5 6">AA17</strain>
    </source>
</reference>
<dbReference type="InterPro" id="IPR011990">
    <property type="entry name" value="TPR-like_helical_dom_sf"/>
</dbReference>
<dbReference type="EMBL" id="JAOWKX010000004">
    <property type="protein sequence ID" value="MCV2884845.1"/>
    <property type="molecule type" value="Genomic_DNA"/>
</dbReference>
<dbReference type="Proteomes" id="UP001652504">
    <property type="component" value="Unassembled WGS sequence"/>
</dbReference>
<dbReference type="SMART" id="SM00862">
    <property type="entry name" value="Trans_reg_C"/>
    <property type="match status" value="1"/>
</dbReference>
<name>A0ABT3A835_9ALTE</name>
<evidence type="ECO:0000256" key="3">
    <source>
        <dbReference type="PROSITE-ProRule" id="PRU01091"/>
    </source>
</evidence>
<evidence type="ECO:0000313" key="6">
    <source>
        <dbReference type="Proteomes" id="UP001652504"/>
    </source>
</evidence>
<dbReference type="PANTHER" id="PTHR47691">
    <property type="entry name" value="REGULATOR-RELATED"/>
    <property type="match status" value="1"/>
</dbReference>
<dbReference type="RefSeq" id="WP_263712127.1">
    <property type="nucleotide sequence ID" value="NZ_JAOWKX010000004.1"/>
</dbReference>
<dbReference type="Gene3D" id="1.10.10.10">
    <property type="entry name" value="Winged helix-like DNA-binding domain superfamily/Winged helix DNA-binding domain"/>
    <property type="match status" value="1"/>
</dbReference>
<proteinExistence type="predicted"/>
<comment type="caution">
    <text evidence="5">The sequence shown here is derived from an EMBL/GenBank/DDBJ whole genome shotgun (WGS) entry which is preliminary data.</text>
</comment>
<keyword evidence="2" id="KW-0802">TPR repeat</keyword>
<dbReference type="PROSITE" id="PS50005">
    <property type="entry name" value="TPR"/>
    <property type="match status" value="1"/>
</dbReference>
<dbReference type="InterPro" id="IPR049052">
    <property type="entry name" value="nSTAND1"/>
</dbReference>
<dbReference type="InterPro" id="IPR016032">
    <property type="entry name" value="Sig_transdc_resp-reg_C-effctor"/>
</dbReference>